<dbReference type="GO" id="GO:0030908">
    <property type="term" value="P:protein splicing"/>
    <property type="evidence" value="ECO:0007669"/>
    <property type="project" value="InterPro"/>
</dbReference>
<dbReference type="GO" id="GO:0004519">
    <property type="term" value="F:endonuclease activity"/>
    <property type="evidence" value="ECO:0007669"/>
    <property type="project" value="InterPro"/>
</dbReference>
<keyword evidence="2" id="KW-0808">Transferase</keyword>
<dbReference type="Gene3D" id="2.170.16.10">
    <property type="entry name" value="Hedgehog/Intein (Hint) domain"/>
    <property type="match status" value="1"/>
</dbReference>
<dbReference type="InterPro" id="IPR027417">
    <property type="entry name" value="P-loop_NTPase"/>
</dbReference>
<dbReference type="Gene3D" id="3.10.28.10">
    <property type="entry name" value="Homing endonucleases"/>
    <property type="match status" value="1"/>
</dbReference>
<name>A0A481ZAD2_9VIRU</name>
<dbReference type="SUPFAM" id="SSF51294">
    <property type="entry name" value="Hedgehog/intein (Hint) domain"/>
    <property type="match status" value="1"/>
</dbReference>
<dbReference type="InterPro" id="IPR036844">
    <property type="entry name" value="Hint_dom_sf"/>
</dbReference>
<gene>
    <name evidence="2" type="ORF">LCPAC304_03960</name>
</gene>
<protein>
    <submittedName>
        <fullName evidence="2">Deoxynucleoside kinase</fullName>
    </submittedName>
</protein>
<dbReference type="Pfam" id="PF01712">
    <property type="entry name" value="dNK"/>
    <property type="match status" value="1"/>
</dbReference>
<dbReference type="InterPro" id="IPR050566">
    <property type="entry name" value="Deoxyribonucleoside_kinase"/>
</dbReference>
<dbReference type="InterPro" id="IPR007868">
    <property type="entry name" value="Hom_end_hint"/>
</dbReference>
<evidence type="ECO:0000313" key="2">
    <source>
        <dbReference type="EMBL" id="QBK92049.1"/>
    </source>
</evidence>
<organism evidence="2">
    <name type="scientific">Pithovirus LCPAC304</name>
    <dbReference type="NCBI Taxonomy" id="2506594"/>
    <lineage>
        <taxon>Viruses</taxon>
        <taxon>Pithoviruses</taxon>
    </lineage>
</organism>
<dbReference type="PROSITE" id="PS50819">
    <property type="entry name" value="INTEIN_ENDONUCLEASE"/>
    <property type="match status" value="1"/>
</dbReference>
<dbReference type="GO" id="GO:0019136">
    <property type="term" value="F:deoxynucleoside kinase activity"/>
    <property type="evidence" value="ECO:0007669"/>
    <property type="project" value="TreeGrafter"/>
</dbReference>
<keyword evidence="2" id="KW-0418">Kinase</keyword>
<evidence type="ECO:0000259" key="1">
    <source>
        <dbReference type="PROSITE" id="PS50819"/>
    </source>
</evidence>
<feature type="domain" description="DOD-type homing endonuclease" evidence="1">
    <location>
        <begin position="184"/>
        <end position="311"/>
    </location>
</feature>
<dbReference type="CDD" id="cd01673">
    <property type="entry name" value="dNK"/>
    <property type="match status" value="1"/>
</dbReference>
<dbReference type="SUPFAM" id="SSF52540">
    <property type="entry name" value="P-loop containing nucleoside triphosphate hydrolases"/>
    <property type="match status" value="1"/>
</dbReference>
<dbReference type="PANTHER" id="PTHR10513">
    <property type="entry name" value="DEOXYNUCLEOSIDE KINASE"/>
    <property type="match status" value="1"/>
</dbReference>
<dbReference type="Pfam" id="PF05203">
    <property type="entry name" value="Hom_end_hint"/>
    <property type="match status" value="1"/>
</dbReference>
<dbReference type="PANTHER" id="PTHR10513:SF35">
    <property type="entry name" value="DEOXYADENOSINE KINASE"/>
    <property type="match status" value="1"/>
</dbReference>
<dbReference type="EMBL" id="MK500567">
    <property type="protein sequence ID" value="QBK92049.1"/>
    <property type="molecule type" value="Genomic_DNA"/>
</dbReference>
<dbReference type="InterPro" id="IPR027434">
    <property type="entry name" value="Homing_endonucl"/>
</dbReference>
<dbReference type="SUPFAM" id="SSF55608">
    <property type="entry name" value="Homing endonucleases"/>
    <property type="match status" value="1"/>
</dbReference>
<dbReference type="InterPro" id="IPR007869">
    <property type="entry name" value="Homing_endonuc_PI-Sce"/>
</dbReference>
<accession>A0A481ZAD2</accession>
<dbReference type="InterPro" id="IPR004042">
    <property type="entry name" value="Intein_endonuc_central"/>
</dbReference>
<proteinExistence type="predicted"/>
<dbReference type="Gene3D" id="3.40.50.300">
    <property type="entry name" value="P-loop containing nucleotide triphosphate hydrolases"/>
    <property type="match status" value="1"/>
</dbReference>
<dbReference type="Pfam" id="PF05204">
    <property type="entry name" value="Hom_end"/>
    <property type="match status" value="1"/>
</dbReference>
<sequence length="613" mass="70687">MIVIAIEGLIGSGKCMRPETPIAMFNGSIKSAKEIVVGDLILGDDSNSRKVLSICQGKEEMYQIVPKRGDVFAVNRSHILTLRCPRNPRISKGRYKSDVYVGYCVKWFDQNGIKSKSFTFPSNEHSEALQSAQAFKLKHYQKVDIFDISLEDFLSKAKTWQKNCQLFHVGFDWKEQEVPLNPYIYGIWLGDGHEGVARVTNVDPEVLQELAKFSEKHGLSMNNYDRISYHLSCGKKNGSNFLINALRELKCYKDKHINSSYLTNSREIRLQLLAGLIDSDGYLAKRVNYEIVQKRKRLAENIAYLTRSLGYMTNIREVTKTCTNNGKKGIYHMVTFWGDTLQEIPVRIPRKKAKCRNTRVTPNVSAFSVKSMGKGPYCGFTIDGNGRFLLGDFTVTHNSTMLHQCLLPILLKRGWKVTVVDEPVSKWDKEGLLKKFYDDPKRYAYHFQTKAFHDRVRACQEQYKKHGAETDVFLLERSVFSDTIFMKTLYEQGNLTDMEMKHYTEWWDLWEEVMPFRPDLFVYLSPDLDVCMSRVRERSRDGEEGVSKDYQRLLEEAHEDLFAGGAVEVAPGHYVPVLTLKTNSNFRDDPDVKQRITDQLEEKIRLIEGSRKK</sequence>
<dbReference type="InterPro" id="IPR031314">
    <property type="entry name" value="DNK_dom"/>
</dbReference>
<reference evidence="2" key="1">
    <citation type="journal article" date="2019" name="MBio">
        <title>Virus Genomes from Deep Sea Sediments Expand the Ocean Megavirome and Support Independent Origins of Viral Gigantism.</title>
        <authorList>
            <person name="Backstrom D."/>
            <person name="Yutin N."/>
            <person name="Jorgensen S.L."/>
            <person name="Dharamshi J."/>
            <person name="Homa F."/>
            <person name="Zaremba-Niedwiedzka K."/>
            <person name="Spang A."/>
            <person name="Wolf Y.I."/>
            <person name="Koonin E.V."/>
            <person name="Ettema T.J."/>
        </authorList>
    </citation>
    <scope>NUCLEOTIDE SEQUENCE</scope>
</reference>